<accession>G0MRN9</accession>
<dbReference type="Gene3D" id="3.10.100.10">
    <property type="entry name" value="Mannose-Binding Protein A, subunit A"/>
    <property type="match status" value="2"/>
</dbReference>
<dbReference type="HOGENOM" id="CLU_032076_1_1_1"/>
<evidence type="ECO:0000313" key="3">
    <source>
        <dbReference type="EMBL" id="EGT42534.1"/>
    </source>
</evidence>
<dbReference type="PANTHER" id="PTHR47753:SF2">
    <property type="entry name" value="C-TYPE LECTIN DOMAIN-CONTAINING PROTEIN"/>
    <property type="match status" value="1"/>
</dbReference>
<dbReference type="FunCoup" id="G0MRN9">
    <property type="interactions" value="1953"/>
</dbReference>
<gene>
    <name evidence="3" type="ORF">CAEBREN_32010</name>
</gene>
<organism evidence="4">
    <name type="scientific">Caenorhabditis brenneri</name>
    <name type="common">Nematode worm</name>
    <dbReference type="NCBI Taxonomy" id="135651"/>
    <lineage>
        <taxon>Eukaryota</taxon>
        <taxon>Metazoa</taxon>
        <taxon>Ecdysozoa</taxon>
        <taxon>Nematoda</taxon>
        <taxon>Chromadorea</taxon>
        <taxon>Rhabditida</taxon>
        <taxon>Rhabditina</taxon>
        <taxon>Rhabditomorpha</taxon>
        <taxon>Rhabditoidea</taxon>
        <taxon>Rhabditidae</taxon>
        <taxon>Peloderinae</taxon>
        <taxon>Caenorhabditis</taxon>
    </lineage>
</organism>
<keyword evidence="4" id="KW-1185">Reference proteome</keyword>
<dbReference type="AlphaFoldDB" id="G0MRN9"/>
<evidence type="ECO:0000313" key="4">
    <source>
        <dbReference type="Proteomes" id="UP000008068"/>
    </source>
</evidence>
<dbReference type="Pfam" id="PF00059">
    <property type="entry name" value="Lectin_C"/>
    <property type="match status" value="1"/>
</dbReference>
<dbReference type="CDD" id="cd00037">
    <property type="entry name" value="CLECT"/>
    <property type="match status" value="1"/>
</dbReference>
<keyword evidence="1" id="KW-0732">Signal</keyword>
<dbReference type="OrthoDB" id="441660at2759"/>
<dbReference type="SUPFAM" id="SSF56436">
    <property type="entry name" value="C-type lectin-like"/>
    <property type="match status" value="2"/>
</dbReference>
<dbReference type="InterPro" id="IPR016187">
    <property type="entry name" value="CTDL_fold"/>
</dbReference>
<name>G0MRN9_CAEBE</name>
<protein>
    <recommendedName>
        <fullName evidence="2">C-type lectin domain-containing protein</fullName>
    </recommendedName>
</protein>
<dbReference type="InterPro" id="IPR001304">
    <property type="entry name" value="C-type_lectin-like"/>
</dbReference>
<dbReference type="SMART" id="SM00034">
    <property type="entry name" value="CLECT"/>
    <property type="match status" value="1"/>
</dbReference>
<evidence type="ECO:0000256" key="1">
    <source>
        <dbReference type="SAM" id="SignalP"/>
    </source>
</evidence>
<dbReference type="InterPro" id="IPR016186">
    <property type="entry name" value="C-type_lectin-like/link_sf"/>
</dbReference>
<dbReference type="PANTHER" id="PTHR47753">
    <property type="entry name" value="C-TYPE LECTIN-RELATED"/>
    <property type="match status" value="1"/>
</dbReference>
<dbReference type="eggNOG" id="ENOG502R4S2">
    <property type="taxonomic scope" value="Eukaryota"/>
</dbReference>
<sequence>MKFVVFILAVTLCSAQVDRDWSFQAFCGHWQGNATYKPREGYSSLSGDSCSLKFPMATADEESARQYCEEQVPYHINEAVPGSETICKAEATLICKAEWVQMFGRCYKMKKVMMTREEADAHCKKEQASIAYLHRHALPFRFYEYFTHVSQIWLEASEAITSDLIYDTPGGNLILAFDGYPYNLPNIALARVDPTQKAMVLCEYTPAMTQAESTYLLRRYGEIYYPTVFTSEGAYVRTASSLNRNENDNMADNKYCSRVLAPFVPGGKAQSAIPTREFLDEVKRVNRNDKALIIRTSAFSQKADKSKRVQSSCVNDQSSVFHIYSLEKAGSIKIGKSEWMAGEPTGMCDAASWSSAVVMSREGSPGLEAMSDARYAPIYCQSITDVYAYGDCPAGFSVYERKELGQRWCHKLVVDLMTYDDAERNCQTMGAHLSGFSSEDEYKFLAQLMGPRYSKHYGTMEVFLGAKRREQCMKLGTGKSRGYEKDVNHTCSRNRVFEWKNNVAPNPPVTDNFWMSSAEPNYYHIDEICLVMIKRKQGDKGTLNDIGCAYKLAHFCGKEAPIVKVSS</sequence>
<feature type="signal peptide" evidence="1">
    <location>
        <begin position="1"/>
        <end position="15"/>
    </location>
</feature>
<dbReference type="Proteomes" id="UP000008068">
    <property type="component" value="Unassembled WGS sequence"/>
</dbReference>
<reference evidence="4" key="1">
    <citation type="submission" date="2011-07" db="EMBL/GenBank/DDBJ databases">
        <authorList>
            <consortium name="Caenorhabditis brenneri Sequencing and Analysis Consortium"/>
            <person name="Wilson R.K."/>
        </authorList>
    </citation>
    <scope>NUCLEOTIDE SEQUENCE [LARGE SCALE GENOMIC DNA]</scope>
    <source>
        <strain evidence="4">PB2801</strain>
    </source>
</reference>
<dbReference type="PROSITE" id="PS50041">
    <property type="entry name" value="C_TYPE_LECTIN_2"/>
    <property type="match status" value="1"/>
</dbReference>
<dbReference type="InParanoid" id="G0MRN9"/>
<dbReference type="EMBL" id="GL379809">
    <property type="protein sequence ID" value="EGT42534.1"/>
    <property type="molecule type" value="Genomic_DNA"/>
</dbReference>
<feature type="domain" description="C-type lectin" evidence="2">
    <location>
        <begin position="405"/>
        <end position="557"/>
    </location>
</feature>
<proteinExistence type="predicted"/>
<evidence type="ECO:0000259" key="2">
    <source>
        <dbReference type="PROSITE" id="PS50041"/>
    </source>
</evidence>
<feature type="chain" id="PRO_5012158152" description="C-type lectin domain-containing protein" evidence="1">
    <location>
        <begin position="16"/>
        <end position="567"/>
    </location>
</feature>
<dbReference type="STRING" id="135651.G0MRN9"/>